<dbReference type="GeneID" id="36843127"/>
<sequence>METRPAHTRKTPKSPWSSASLPDTALTCILVDHLPDHHRRVAALACARWRRIVLAATVANGGSARDLRIDGHTQGLLARDGCLGVLVWIAERVPRGDAHWYPIVRGAASGGRLAILDWAATEVPRAYLDGALPFVSAAAAGHIGVLKGLYARGFDDLSGPAACTAAVDGGHLACAEWLLARGAPLDYQAACERAVAAGDLNVLAWLCALTQDEPHGNYDWDPLGLVALAPDTTVSQWLLEHARKDAVHARGRHRRPQGPRRSSVDIVSHIW</sequence>
<dbReference type="PANTHER" id="PTHR46586:SF3">
    <property type="entry name" value="ANKYRIN REPEAT-CONTAINING PROTEIN"/>
    <property type="match status" value="1"/>
</dbReference>
<dbReference type="SUPFAM" id="SSF48403">
    <property type="entry name" value="Ankyrin repeat"/>
    <property type="match status" value="1"/>
</dbReference>
<dbReference type="Gene3D" id="1.25.40.20">
    <property type="entry name" value="Ankyrin repeat-containing domain"/>
    <property type="match status" value="1"/>
</dbReference>
<dbReference type="Proteomes" id="UP000249287">
    <property type="component" value="Segment"/>
</dbReference>
<dbReference type="PANTHER" id="PTHR46586">
    <property type="entry name" value="ANKYRIN REPEAT-CONTAINING PROTEIN"/>
    <property type="match status" value="1"/>
</dbReference>
<organism evidence="2">
    <name type="scientific">Pandoravirus neocaledonia</name>
    <dbReference type="NCBI Taxonomy" id="2107708"/>
    <lineage>
        <taxon>Viruses</taxon>
        <taxon>Pandoravirus</taxon>
    </lineage>
</organism>
<accession>A0A2U7UD95</accession>
<dbReference type="InterPro" id="IPR036770">
    <property type="entry name" value="Ankyrin_rpt-contain_sf"/>
</dbReference>
<dbReference type="RefSeq" id="YP_009482417.1">
    <property type="nucleotide sequence ID" value="NC_037666.1"/>
</dbReference>
<reference evidence="2" key="1">
    <citation type="journal article" date="2018" name="Nat. Commun.">
        <title>Diversity and evolution of the emerging Pandoraviridae family.</title>
        <authorList>
            <person name="Legendre M."/>
            <person name="Fabre E."/>
            <person name="Poirot O."/>
            <person name="Jeudy S."/>
            <person name="Lartigue A."/>
            <person name="Alempic J.M."/>
            <person name="Beucher L."/>
            <person name="Philippe N."/>
            <person name="Bertaux L."/>
            <person name="Christo-Foroux E."/>
            <person name="Labadie K."/>
            <person name="Coute Y."/>
            <person name="Abergel C."/>
            <person name="Claverie J.M."/>
        </authorList>
    </citation>
    <scope>NUCLEOTIDE SEQUENCE [LARGE SCALE GENOMIC DNA]</scope>
    <source>
        <strain evidence="2">Neocaledonia</strain>
    </source>
</reference>
<evidence type="ECO:0000313" key="2">
    <source>
        <dbReference type="EMBL" id="AVK76414.1"/>
    </source>
</evidence>
<feature type="region of interest" description="Disordered" evidence="1">
    <location>
        <begin position="248"/>
        <end position="271"/>
    </location>
</feature>
<evidence type="ECO:0000256" key="1">
    <source>
        <dbReference type="SAM" id="MobiDB-lite"/>
    </source>
</evidence>
<dbReference type="KEGG" id="vg:36843127"/>
<dbReference type="EMBL" id="MG011690">
    <property type="protein sequence ID" value="AVK76414.1"/>
    <property type="molecule type" value="Genomic_DNA"/>
</dbReference>
<proteinExistence type="predicted"/>
<feature type="compositionally biased region" description="Basic residues" evidence="1">
    <location>
        <begin position="249"/>
        <end position="258"/>
    </location>
</feature>
<protein>
    <submittedName>
        <fullName evidence="2">Ankyrin repeat incomplete domain containing protein</fullName>
    </submittedName>
</protein>
<name>A0A2U7UD95_9VIRU</name>
<gene>
    <name evidence="2" type="ORF">pneo_cds_807</name>
</gene>
<dbReference type="InterPro" id="IPR052050">
    <property type="entry name" value="SecEffector_AnkRepeat"/>
</dbReference>